<protein>
    <submittedName>
        <fullName evidence="1">Uncharacterized protein</fullName>
    </submittedName>
</protein>
<name>A0ABD5VF63_9EURY</name>
<sequence>MFAEAFQAAQAAYKVTIRDPSGEFVTFGQDDFAELLVLPDGSLQRIDMGGVQHGHAGTIVQATGCLKVWVTTGGETRKEEHIGKVMRLHDGRILAFYDDTVTPVKAPFAGGDIRRIKRQYI</sequence>
<evidence type="ECO:0000313" key="2">
    <source>
        <dbReference type="Proteomes" id="UP001596395"/>
    </source>
</evidence>
<dbReference type="AlphaFoldDB" id="A0ABD5VF63"/>
<dbReference type="RefSeq" id="WP_336350674.1">
    <property type="nucleotide sequence ID" value="NZ_JAZAQL010000002.1"/>
</dbReference>
<reference evidence="1 2" key="1">
    <citation type="journal article" date="2019" name="Int. J. Syst. Evol. Microbiol.">
        <title>The Global Catalogue of Microorganisms (GCM) 10K type strain sequencing project: providing services to taxonomists for standard genome sequencing and annotation.</title>
        <authorList>
            <consortium name="The Broad Institute Genomics Platform"/>
            <consortium name="The Broad Institute Genome Sequencing Center for Infectious Disease"/>
            <person name="Wu L."/>
            <person name="Ma J."/>
        </authorList>
    </citation>
    <scope>NUCLEOTIDE SEQUENCE [LARGE SCALE GENOMIC DNA]</scope>
    <source>
        <strain evidence="1 2">GX26</strain>
    </source>
</reference>
<evidence type="ECO:0000313" key="1">
    <source>
        <dbReference type="EMBL" id="MFC6953721.1"/>
    </source>
</evidence>
<dbReference type="Proteomes" id="UP001596395">
    <property type="component" value="Unassembled WGS sequence"/>
</dbReference>
<proteinExistence type="predicted"/>
<organism evidence="1 2">
    <name type="scientific">Halorubellus litoreus</name>
    <dbReference type="NCBI Taxonomy" id="755308"/>
    <lineage>
        <taxon>Archaea</taxon>
        <taxon>Methanobacteriati</taxon>
        <taxon>Methanobacteriota</taxon>
        <taxon>Stenosarchaea group</taxon>
        <taxon>Halobacteria</taxon>
        <taxon>Halobacteriales</taxon>
        <taxon>Halorubellaceae</taxon>
        <taxon>Halorubellus</taxon>
    </lineage>
</organism>
<keyword evidence="2" id="KW-1185">Reference proteome</keyword>
<comment type="caution">
    <text evidence="1">The sequence shown here is derived from an EMBL/GenBank/DDBJ whole genome shotgun (WGS) entry which is preliminary data.</text>
</comment>
<gene>
    <name evidence="1" type="ORF">ACFQGB_12680</name>
</gene>
<accession>A0ABD5VF63</accession>
<dbReference type="EMBL" id="JBHSXN010000002">
    <property type="protein sequence ID" value="MFC6953721.1"/>
    <property type="molecule type" value="Genomic_DNA"/>
</dbReference>